<dbReference type="AlphaFoldDB" id="H1ZUX3"/>
<gene>
    <name evidence="2 4" type="primary">par-2</name>
    <name evidence="2" type="ORF">CELE_F58B6.3</name>
    <name evidence="4" type="ORF">F58B6.3</name>
</gene>
<dbReference type="HOGENOM" id="CLU_028301_0_0_1"/>
<accession>H1ZUX3</accession>
<name>H1ZUX3_CAEEL</name>
<dbReference type="GO" id="GO:0045167">
    <property type="term" value="P:asymmetric protein localization involved in cell fate determination"/>
    <property type="evidence" value="ECO:0000315"/>
    <property type="project" value="WormBase"/>
</dbReference>
<dbReference type="EMBL" id="BX284603">
    <property type="protein sequence ID" value="CCF23390.1"/>
    <property type="molecule type" value="Genomic_DNA"/>
</dbReference>
<organism evidence="2 3">
    <name type="scientific">Caenorhabditis elegans</name>
    <dbReference type="NCBI Taxonomy" id="6239"/>
    <lineage>
        <taxon>Eukaryota</taxon>
        <taxon>Metazoa</taxon>
        <taxon>Ecdysozoa</taxon>
        <taxon>Nematoda</taxon>
        <taxon>Chromadorea</taxon>
        <taxon>Rhabditida</taxon>
        <taxon>Rhabditina</taxon>
        <taxon>Rhabditomorpha</taxon>
        <taxon>Rhabditoidea</taxon>
        <taxon>Rhabditidae</taxon>
        <taxon>Peloderinae</taxon>
        <taxon>Caenorhabditis</taxon>
    </lineage>
</organism>
<dbReference type="ExpressionAtlas" id="H1ZUX3">
    <property type="expression patterns" value="baseline and differential"/>
</dbReference>
<evidence type="ECO:0000313" key="4">
    <source>
        <dbReference type="WormBase" id="F58B6.3c"/>
    </source>
</evidence>
<dbReference type="RefSeq" id="NP_001368104.1">
    <property type="nucleotide sequence ID" value="NM_001381725.1"/>
</dbReference>
<proteinExistence type="predicted"/>
<dbReference type="Proteomes" id="UP000001940">
    <property type="component" value="Chromosome III"/>
</dbReference>
<dbReference type="WormBase" id="F58B6.3c">
    <property type="protein sequence ID" value="CE47001"/>
    <property type="gene ID" value="WBGene00003917"/>
    <property type="gene designation" value="par-2"/>
</dbReference>
<sequence>MLMNVPSEASGQTRVLSANALETTMKTIPIRDVCANQLDKGVVEEMLLSICERVTTARNPQTPTSSPIATSSSPS</sequence>
<dbReference type="Bgee" id="WBGene00003917">
    <property type="expression patterns" value="Expressed in embryo and 4 other cell types or tissues"/>
</dbReference>
<evidence type="ECO:0000313" key="2">
    <source>
        <dbReference type="EMBL" id="CCF23390.1"/>
    </source>
</evidence>
<dbReference type="GO" id="GO:0008270">
    <property type="term" value="F:zinc ion binding"/>
    <property type="evidence" value="ECO:0000250"/>
    <property type="project" value="WormBase"/>
</dbReference>
<dbReference type="GeneID" id="175275"/>
<evidence type="ECO:0000256" key="1">
    <source>
        <dbReference type="SAM" id="MobiDB-lite"/>
    </source>
</evidence>
<reference evidence="2 3" key="1">
    <citation type="journal article" date="1998" name="Science">
        <title>Genome sequence of the nematode C. elegans: a platform for investigating biology.</title>
        <authorList>
            <consortium name="The C. elegans sequencing consortium"/>
            <person name="Sulson J.E."/>
            <person name="Waterston R."/>
        </authorList>
    </citation>
    <scope>NUCLEOTIDE SEQUENCE [LARGE SCALE GENOMIC DNA]</scope>
    <source>
        <strain evidence="2 3">Bristol N2</strain>
    </source>
</reference>
<dbReference type="GO" id="GO:0005938">
    <property type="term" value="C:cell cortex"/>
    <property type="evidence" value="ECO:0000314"/>
    <property type="project" value="WormBase"/>
</dbReference>
<dbReference type="GO" id="GO:0000132">
    <property type="term" value="P:establishment of mitotic spindle orientation"/>
    <property type="evidence" value="ECO:0000315"/>
    <property type="project" value="WormBase"/>
</dbReference>
<dbReference type="GO" id="GO:0008356">
    <property type="term" value="P:asymmetric cell division"/>
    <property type="evidence" value="ECO:0000315"/>
    <property type="project" value="WormBase"/>
</dbReference>
<dbReference type="OrthoDB" id="8062037at2759"/>
<dbReference type="GO" id="GO:0005524">
    <property type="term" value="F:ATP binding"/>
    <property type="evidence" value="ECO:0000250"/>
    <property type="project" value="WormBase"/>
</dbReference>
<keyword evidence="3" id="KW-1185">Reference proteome</keyword>
<evidence type="ECO:0000313" key="3">
    <source>
        <dbReference type="Proteomes" id="UP000001940"/>
    </source>
</evidence>
<dbReference type="GO" id="GO:0030010">
    <property type="term" value="P:establishment of cell polarity"/>
    <property type="evidence" value="ECO:0000315"/>
    <property type="project" value="WormBase"/>
</dbReference>
<dbReference type="AGR" id="WB:WBGene00003917"/>
<dbReference type="CTD" id="175275"/>
<protein>
    <submittedName>
        <fullName evidence="2">RING-type domain-containing protein</fullName>
    </submittedName>
</protein>
<feature type="compositionally biased region" description="Low complexity" evidence="1">
    <location>
        <begin position="62"/>
        <end position="75"/>
    </location>
</feature>
<feature type="region of interest" description="Disordered" evidence="1">
    <location>
        <begin position="55"/>
        <end position="75"/>
    </location>
</feature>